<dbReference type="SUPFAM" id="SSF52058">
    <property type="entry name" value="L domain-like"/>
    <property type="match status" value="1"/>
</dbReference>
<name>A0A2K1ZW28_POPTR</name>
<evidence type="ECO:0000313" key="2">
    <source>
        <dbReference type="Proteomes" id="UP000006729"/>
    </source>
</evidence>
<dbReference type="InterPro" id="IPR032675">
    <property type="entry name" value="LRR_dom_sf"/>
</dbReference>
<reference evidence="1 2" key="1">
    <citation type="journal article" date="2006" name="Science">
        <title>The genome of black cottonwood, Populus trichocarpa (Torr. &amp; Gray).</title>
        <authorList>
            <person name="Tuskan G.A."/>
            <person name="Difazio S."/>
            <person name="Jansson S."/>
            <person name="Bohlmann J."/>
            <person name="Grigoriev I."/>
            <person name="Hellsten U."/>
            <person name="Putnam N."/>
            <person name="Ralph S."/>
            <person name="Rombauts S."/>
            <person name="Salamov A."/>
            <person name="Schein J."/>
            <person name="Sterck L."/>
            <person name="Aerts A."/>
            <person name="Bhalerao R.R."/>
            <person name="Bhalerao R.P."/>
            <person name="Blaudez D."/>
            <person name="Boerjan W."/>
            <person name="Brun A."/>
            <person name="Brunner A."/>
            <person name="Busov V."/>
            <person name="Campbell M."/>
            <person name="Carlson J."/>
            <person name="Chalot M."/>
            <person name="Chapman J."/>
            <person name="Chen G.L."/>
            <person name="Cooper D."/>
            <person name="Coutinho P.M."/>
            <person name="Couturier J."/>
            <person name="Covert S."/>
            <person name="Cronk Q."/>
            <person name="Cunningham R."/>
            <person name="Davis J."/>
            <person name="Degroeve S."/>
            <person name="Dejardin A."/>
            <person name="Depamphilis C."/>
            <person name="Detter J."/>
            <person name="Dirks B."/>
            <person name="Dubchak I."/>
            <person name="Duplessis S."/>
            <person name="Ehlting J."/>
            <person name="Ellis B."/>
            <person name="Gendler K."/>
            <person name="Goodstein D."/>
            <person name="Gribskov M."/>
            <person name="Grimwood J."/>
            <person name="Groover A."/>
            <person name="Gunter L."/>
            <person name="Hamberger B."/>
            <person name="Heinze B."/>
            <person name="Helariutta Y."/>
            <person name="Henrissat B."/>
            <person name="Holligan D."/>
            <person name="Holt R."/>
            <person name="Huang W."/>
            <person name="Islam-Faridi N."/>
            <person name="Jones S."/>
            <person name="Jones-Rhoades M."/>
            <person name="Jorgensen R."/>
            <person name="Joshi C."/>
            <person name="Kangasjarvi J."/>
            <person name="Karlsson J."/>
            <person name="Kelleher C."/>
            <person name="Kirkpatrick R."/>
            <person name="Kirst M."/>
            <person name="Kohler A."/>
            <person name="Kalluri U."/>
            <person name="Larimer F."/>
            <person name="Leebens-Mack J."/>
            <person name="Leple J.C."/>
            <person name="Locascio P."/>
            <person name="Lou Y."/>
            <person name="Lucas S."/>
            <person name="Martin F."/>
            <person name="Montanini B."/>
            <person name="Napoli C."/>
            <person name="Nelson D.R."/>
            <person name="Nelson C."/>
            <person name="Nieminen K."/>
            <person name="Nilsson O."/>
            <person name="Pereda V."/>
            <person name="Peter G."/>
            <person name="Philippe R."/>
            <person name="Pilate G."/>
            <person name="Poliakov A."/>
            <person name="Razumovskaya J."/>
            <person name="Richardson P."/>
            <person name="Rinaldi C."/>
            <person name="Ritland K."/>
            <person name="Rouze P."/>
            <person name="Ryaboy D."/>
            <person name="Schmutz J."/>
            <person name="Schrader J."/>
            <person name="Segerman B."/>
            <person name="Shin H."/>
            <person name="Siddiqui A."/>
            <person name="Sterky F."/>
            <person name="Terry A."/>
            <person name="Tsai C.J."/>
            <person name="Uberbacher E."/>
            <person name="Unneberg P."/>
            <person name="Vahala J."/>
            <person name="Wall K."/>
            <person name="Wessler S."/>
            <person name="Yang G."/>
            <person name="Yin T."/>
            <person name="Douglas C."/>
            <person name="Marra M."/>
            <person name="Sandberg G."/>
            <person name="Van de Peer Y."/>
            <person name="Rokhsar D."/>
        </authorList>
    </citation>
    <scope>NUCLEOTIDE SEQUENCE [LARGE SCALE GENOMIC DNA]</scope>
    <source>
        <strain evidence="2">cv. Nisqually</strain>
    </source>
</reference>
<evidence type="ECO:0000313" key="1">
    <source>
        <dbReference type="EMBL" id="PNT29484.1"/>
    </source>
</evidence>
<dbReference type="AlphaFoldDB" id="A0A2K1ZW28"/>
<dbReference type="Proteomes" id="UP000006729">
    <property type="component" value="Chromosome 6"/>
</dbReference>
<accession>A0A2K1ZW28</accession>
<keyword evidence="2" id="KW-1185">Reference proteome</keyword>
<organism evidence="1 2">
    <name type="scientific">Populus trichocarpa</name>
    <name type="common">Western balsam poplar</name>
    <name type="synonym">Populus balsamifera subsp. trichocarpa</name>
    <dbReference type="NCBI Taxonomy" id="3694"/>
    <lineage>
        <taxon>Eukaryota</taxon>
        <taxon>Viridiplantae</taxon>
        <taxon>Streptophyta</taxon>
        <taxon>Embryophyta</taxon>
        <taxon>Tracheophyta</taxon>
        <taxon>Spermatophyta</taxon>
        <taxon>Magnoliopsida</taxon>
        <taxon>eudicotyledons</taxon>
        <taxon>Gunneridae</taxon>
        <taxon>Pentapetalae</taxon>
        <taxon>rosids</taxon>
        <taxon>fabids</taxon>
        <taxon>Malpighiales</taxon>
        <taxon>Salicaceae</taxon>
        <taxon>Saliceae</taxon>
        <taxon>Populus</taxon>
    </lineage>
</organism>
<sequence>MHGNSQQELGNLRALKELRLESNSFTNDPSSQELRFVNSLTNCRELEVLRIGHDPLNGMLPNSLENLSSFLQTFRTCLSTRKMSHFKLRLKKRIS</sequence>
<protein>
    <submittedName>
        <fullName evidence="1">Uncharacterized protein</fullName>
    </submittedName>
</protein>
<proteinExistence type="predicted"/>
<gene>
    <name evidence="1" type="ORF">POPTR_006G032600</name>
</gene>
<dbReference type="InParanoid" id="A0A2K1ZW28"/>
<dbReference type="EMBL" id="CM009295">
    <property type="protein sequence ID" value="PNT29484.1"/>
    <property type="molecule type" value="Genomic_DNA"/>
</dbReference>
<dbReference type="Gene3D" id="3.80.10.10">
    <property type="entry name" value="Ribonuclease Inhibitor"/>
    <property type="match status" value="1"/>
</dbReference>